<feature type="transmembrane region" description="Helical" evidence="7">
    <location>
        <begin position="200"/>
        <end position="218"/>
    </location>
</feature>
<evidence type="ECO:0000256" key="7">
    <source>
        <dbReference type="SAM" id="Phobius"/>
    </source>
</evidence>
<proteinExistence type="inferred from homology"/>
<comment type="similarity">
    <text evidence="6">Belongs to the ThrE exporter (TC 2.A.79) family.</text>
</comment>
<dbReference type="InterPro" id="IPR010619">
    <property type="entry name" value="ThrE-like_N"/>
</dbReference>
<feature type="transmembrane region" description="Helical" evidence="7">
    <location>
        <begin position="171"/>
        <end position="194"/>
    </location>
</feature>
<comment type="subcellular location">
    <subcellularLocation>
        <location evidence="1">Cell membrane</location>
        <topology evidence="1">Multi-pass membrane protein</topology>
    </subcellularLocation>
</comment>
<dbReference type="EMBL" id="JAJEQX010000037">
    <property type="protein sequence ID" value="MCC2255835.1"/>
    <property type="molecule type" value="Genomic_DNA"/>
</dbReference>
<dbReference type="InterPro" id="IPR050539">
    <property type="entry name" value="ThrE_Dicarb/AminoAcid_Exp"/>
</dbReference>
<keyword evidence="4 7" id="KW-1133">Transmembrane helix</keyword>
<dbReference type="RefSeq" id="WP_227708817.1">
    <property type="nucleotide sequence ID" value="NZ_JAJEQX010000037.1"/>
</dbReference>
<gene>
    <name evidence="9" type="ORF">LKD70_15690</name>
</gene>
<evidence type="ECO:0000256" key="6">
    <source>
        <dbReference type="ARBA" id="ARBA00034125"/>
    </source>
</evidence>
<evidence type="ECO:0000256" key="4">
    <source>
        <dbReference type="ARBA" id="ARBA00022989"/>
    </source>
</evidence>
<dbReference type="PANTHER" id="PTHR34390:SF2">
    <property type="entry name" value="SUCCINATE TRANSPORTER SUBUNIT YJJP-RELATED"/>
    <property type="match status" value="1"/>
</dbReference>
<reference evidence="9 10" key="1">
    <citation type="submission" date="2021-10" db="EMBL/GenBank/DDBJ databases">
        <title>Anaerobic single-cell dispensing facilitates the cultivation of human gut bacteria.</title>
        <authorList>
            <person name="Afrizal A."/>
        </authorList>
    </citation>
    <scope>NUCLEOTIDE SEQUENCE [LARGE SCALE GENOMIC DNA]</scope>
    <source>
        <strain evidence="9 10">CLA-AA-H200</strain>
    </source>
</reference>
<evidence type="ECO:0000256" key="5">
    <source>
        <dbReference type="ARBA" id="ARBA00023136"/>
    </source>
</evidence>
<feature type="transmembrane region" description="Helical" evidence="7">
    <location>
        <begin position="230"/>
        <end position="254"/>
    </location>
</feature>
<feature type="transmembrane region" description="Helical" evidence="7">
    <location>
        <begin position="137"/>
        <end position="159"/>
    </location>
</feature>
<sequence length="258" mass="27772">MSTNEKNQDEKLISIALDIGEAMLRTGGEVTRVEDTISRILSVYQFKKTNVFAVTSMIEVTAVTCGGATLTQTRRVNAYATDLEKLDKLNTLSREICADPPPPGNIGSRLDDILAEKEEHPFISYAGSIMAASGFTVFFGGNLYDAAATAVLACVINFMNRKGIYKKDNQLLYYLACSVVTGMLGNLLVMAGFGMHLDKILIGCIMLTIPGIAITYAVRDMLVGEIITGLLRFAESLLIAASIAGGYIFSSLIIGGFL</sequence>
<evidence type="ECO:0000256" key="3">
    <source>
        <dbReference type="ARBA" id="ARBA00022692"/>
    </source>
</evidence>
<evidence type="ECO:0000256" key="2">
    <source>
        <dbReference type="ARBA" id="ARBA00022475"/>
    </source>
</evidence>
<dbReference type="Proteomes" id="UP001198151">
    <property type="component" value="Unassembled WGS sequence"/>
</dbReference>
<evidence type="ECO:0000259" key="8">
    <source>
        <dbReference type="Pfam" id="PF06738"/>
    </source>
</evidence>
<keyword evidence="10" id="KW-1185">Reference proteome</keyword>
<keyword evidence="3 7" id="KW-0812">Transmembrane</keyword>
<accession>A0ABS8G0L9</accession>
<evidence type="ECO:0000313" key="10">
    <source>
        <dbReference type="Proteomes" id="UP001198151"/>
    </source>
</evidence>
<organism evidence="9 10">
    <name type="scientific">Ruminococcus turbiniformis</name>
    <dbReference type="NCBI Taxonomy" id="2881258"/>
    <lineage>
        <taxon>Bacteria</taxon>
        <taxon>Bacillati</taxon>
        <taxon>Bacillota</taxon>
        <taxon>Clostridia</taxon>
        <taxon>Eubacteriales</taxon>
        <taxon>Oscillospiraceae</taxon>
        <taxon>Ruminococcus</taxon>
    </lineage>
</organism>
<evidence type="ECO:0000313" key="9">
    <source>
        <dbReference type="EMBL" id="MCC2255835.1"/>
    </source>
</evidence>
<evidence type="ECO:0000256" key="1">
    <source>
        <dbReference type="ARBA" id="ARBA00004651"/>
    </source>
</evidence>
<protein>
    <submittedName>
        <fullName evidence="9">Threonine/serine exporter family protein</fullName>
    </submittedName>
</protein>
<dbReference type="PANTHER" id="PTHR34390">
    <property type="entry name" value="UPF0442 PROTEIN YJJB-RELATED"/>
    <property type="match status" value="1"/>
</dbReference>
<keyword evidence="2" id="KW-1003">Cell membrane</keyword>
<feature type="domain" description="Threonine/serine exporter-like N-terminal" evidence="8">
    <location>
        <begin position="15"/>
        <end position="249"/>
    </location>
</feature>
<comment type="caution">
    <text evidence="9">The sequence shown here is derived from an EMBL/GenBank/DDBJ whole genome shotgun (WGS) entry which is preliminary data.</text>
</comment>
<keyword evidence="5 7" id="KW-0472">Membrane</keyword>
<dbReference type="Pfam" id="PF06738">
    <property type="entry name" value="ThrE"/>
    <property type="match status" value="1"/>
</dbReference>
<name>A0ABS8G0L9_9FIRM</name>